<dbReference type="SUPFAM" id="SSF53474">
    <property type="entry name" value="alpha/beta-Hydrolases"/>
    <property type="match status" value="1"/>
</dbReference>
<comment type="caution">
    <text evidence="3">The sequence shown here is derived from an EMBL/GenBank/DDBJ whole genome shotgun (WGS) entry which is preliminary data.</text>
</comment>
<dbReference type="PANTHER" id="PTHR22946">
    <property type="entry name" value="DIENELACTONE HYDROLASE DOMAIN-CONTAINING PROTEIN-RELATED"/>
    <property type="match status" value="1"/>
</dbReference>
<keyword evidence="4" id="KW-1185">Reference proteome</keyword>
<gene>
    <name evidence="3" type="ORF">EC973_000457</name>
</gene>
<evidence type="ECO:0000259" key="2">
    <source>
        <dbReference type="Pfam" id="PF02129"/>
    </source>
</evidence>
<reference evidence="3" key="1">
    <citation type="submission" date="2020-01" db="EMBL/GenBank/DDBJ databases">
        <title>Genome Sequencing of Three Apophysomyces-Like Fungal Strains Confirms a Novel Fungal Genus in the Mucoromycota with divergent Burkholderia-like Endosymbiotic Bacteria.</title>
        <authorList>
            <person name="Stajich J.E."/>
            <person name="Macias A.M."/>
            <person name="Carter-House D."/>
            <person name="Lovett B."/>
            <person name="Kasson L.R."/>
            <person name="Berry K."/>
            <person name="Grigoriev I."/>
            <person name="Chang Y."/>
            <person name="Spatafora J."/>
            <person name="Kasson M.T."/>
        </authorList>
    </citation>
    <scope>NUCLEOTIDE SEQUENCE</scope>
    <source>
        <strain evidence="3">NRRL A-21654</strain>
    </source>
</reference>
<dbReference type="PANTHER" id="PTHR22946:SF9">
    <property type="entry name" value="POLYKETIDE TRANSFERASE AF380"/>
    <property type="match status" value="1"/>
</dbReference>
<dbReference type="Gene3D" id="1.10.10.800">
    <property type="match status" value="1"/>
</dbReference>
<protein>
    <recommendedName>
        <fullName evidence="2">Xaa-Pro dipeptidyl-peptidase-like domain-containing protein</fullName>
    </recommendedName>
</protein>
<dbReference type="Pfam" id="PF02129">
    <property type="entry name" value="Peptidase_S15"/>
    <property type="match status" value="1"/>
</dbReference>
<dbReference type="Proteomes" id="UP000605846">
    <property type="component" value="Unassembled WGS sequence"/>
</dbReference>
<dbReference type="OrthoDB" id="2498029at2759"/>
<feature type="domain" description="Xaa-Pro dipeptidyl-peptidase-like" evidence="2">
    <location>
        <begin position="15"/>
        <end position="279"/>
    </location>
</feature>
<dbReference type="InterPro" id="IPR029058">
    <property type="entry name" value="AB_hydrolase_fold"/>
</dbReference>
<dbReference type="GO" id="GO:0016788">
    <property type="term" value="F:hydrolase activity, acting on ester bonds"/>
    <property type="evidence" value="ECO:0007669"/>
    <property type="project" value="UniProtKB-ARBA"/>
</dbReference>
<proteinExistence type="predicted"/>
<dbReference type="AlphaFoldDB" id="A0A8H7BQN8"/>
<dbReference type="Gene3D" id="3.40.50.1820">
    <property type="entry name" value="alpha/beta hydrolase"/>
    <property type="match status" value="1"/>
</dbReference>
<dbReference type="InterPro" id="IPR000383">
    <property type="entry name" value="Xaa-Pro-like_dom"/>
</dbReference>
<evidence type="ECO:0000313" key="3">
    <source>
        <dbReference type="EMBL" id="KAF7725050.1"/>
    </source>
</evidence>
<keyword evidence="1" id="KW-0378">Hydrolase</keyword>
<evidence type="ECO:0000256" key="1">
    <source>
        <dbReference type="ARBA" id="ARBA00022801"/>
    </source>
</evidence>
<dbReference type="EMBL" id="JABAYA010000105">
    <property type="protein sequence ID" value="KAF7725050.1"/>
    <property type="molecule type" value="Genomic_DNA"/>
</dbReference>
<evidence type="ECO:0000313" key="4">
    <source>
        <dbReference type="Proteomes" id="UP000605846"/>
    </source>
</evidence>
<sequence length="302" mass="34297">MQVNISQVKIPVDGGIHLEADLYIPQMAEEQLLPAISMANGFAGARTHNIDRYAEVFAQSGFIVLLHDHRNFGGSEGLIRHDIDPWQQIADWRRVLTYLETKVPGVDHSRLGLWGTSYAGGHVLVLAATDQRVKCVVSQIPTISGYEQFLRRIPAIEWKGFMERLDEDERNELVSGKPAYQAIVSLDPAVPASYRGKSAYDFYLRHNDDPAYWKNEVTVRSARKALMYEPRPWVPRIGPTPLLMIVASKDSLTLTDTELEAYERAHEPKKLVIVEGDHFDPYVKRFDKTSSSAVEWFRNYIG</sequence>
<dbReference type="InterPro" id="IPR050261">
    <property type="entry name" value="FrsA_esterase"/>
</dbReference>
<accession>A0A8H7BQN8</accession>
<organism evidence="3 4">
    <name type="scientific">Apophysomyces ossiformis</name>
    <dbReference type="NCBI Taxonomy" id="679940"/>
    <lineage>
        <taxon>Eukaryota</taxon>
        <taxon>Fungi</taxon>
        <taxon>Fungi incertae sedis</taxon>
        <taxon>Mucoromycota</taxon>
        <taxon>Mucoromycotina</taxon>
        <taxon>Mucoromycetes</taxon>
        <taxon>Mucorales</taxon>
        <taxon>Mucorineae</taxon>
        <taxon>Mucoraceae</taxon>
        <taxon>Apophysomyces</taxon>
    </lineage>
</organism>
<name>A0A8H7BQN8_9FUNG</name>